<gene>
    <name evidence="3" type="ORF">PCOR1329_LOCUS9276</name>
</gene>
<sequence length="353" mass="37725">MRHRMACLQLLLPATALQLAAAIQLTGLADSGNKSSKQETMLSDPDLLRVNGPDVLDNAEDCHTSVEGDECFEKVKWAMQTGILQNPSWYPTLTSSSSFEDFQRHLHGTERLSGVCPEPCKERAFDKGIATSRMDSESDVGVFHACGQTWSYGDVVYWSRIPDMDSHVACASASDDDTIGICRGDGKGHQHFSYCKEPPANQCAGMNGKLWFVFCDDLARLTEAPTSSPTEPPTEAPAGPVFDAPVATPAPVASAAQAPAQMAPAAQAPGSIGPAPIHDFGSSAPASDSASVHDDPHVSNLRNERFDIRRPSEYQLLRVPLDERLPAAMELTAGMDADGSSTKCGVYARSSGS</sequence>
<protein>
    <recommendedName>
        <fullName evidence="5">SCP domain-containing protein</fullName>
    </recommendedName>
</protein>
<feature type="region of interest" description="Disordered" evidence="1">
    <location>
        <begin position="224"/>
        <end position="298"/>
    </location>
</feature>
<comment type="caution">
    <text evidence="3">The sequence shown here is derived from an EMBL/GenBank/DDBJ whole genome shotgun (WGS) entry which is preliminary data.</text>
</comment>
<dbReference type="EMBL" id="CAUYUJ010002570">
    <property type="protein sequence ID" value="CAK0801394.1"/>
    <property type="molecule type" value="Genomic_DNA"/>
</dbReference>
<keyword evidence="2" id="KW-0732">Signal</keyword>
<reference evidence="3" key="1">
    <citation type="submission" date="2023-10" db="EMBL/GenBank/DDBJ databases">
        <authorList>
            <person name="Chen Y."/>
            <person name="Shah S."/>
            <person name="Dougan E. K."/>
            <person name="Thang M."/>
            <person name="Chan C."/>
        </authorList>
    </citation>
    <scope>NUCLEOTIDE SEQUENCE [LARGE SCALE GENOMIC DNA]</scope>
</reference>
<evidence type="ECO:0008006" key="5">
    <source>
        <dbReference type="Google" id="ProtNLM"/>
    </source>
</evidence>
<feature type="compositionally biased region" description="Low complexity" evidence="1">
    <location>
        <begin position="236"/>
        <end position="269"/>
    </location>
</feature>
<proteinExistence type="predicted"/>
<keyword evidence="4" id="KW-1185">Reference proteome</keyword>
<dbReference type="Proteomes" id="UP001189429">
    <property type="component" value="Unassembled WGS sequence"/>
</dbReference>
<evidence type="ECO:0000256" key="1">
    <source>
        <dbReference type="SAM" id="MobiDB-lite"/>
    </source>
</evidence>
<evidence type="ECO:0000256" key="2">
    <source>
        <dbReference type="SAM" id="SignalP"/>
    </source>
</evidence>
<accession>A0ABN9Q6K5</accession>
<feature type="chain" id="PRO_5047199532" description="SCP domain-containing protein" evidence="2">
    <location>
        <begin position="23"/>
        <end position="353"/>
    </location>
</feature>
<organism evidence="3 4">
    <name type="scientific">Prorocentrum cordatum</name>
    <dbReference type="NCBI Taxonomy" id="2364126"/>
    <lineage>
        <taxon>Eukaryota</taxon>
        <taxon>Sar</taxon>
        <taxon>Alveolata</taxon>
        <taxon>Dinophyceae</taxon>
        <taxon>Prorocentrales</taxon>
        <taxon>Prorocentraceae</taxon>
        <taxon>Prorocentrum</taxon>
    </lineage>
</organism>
<feature type="signal peptide" evidence="2">
    <location>
        <begin position="1"/>
        <end position="22"/>
    </location>
</feature>
<name>A0ABN9Q6K5_9DINO</name>
<evidence type="ECO:0000313" key="3">
    <source>
        <dbReference type="EMBL" id="CAK0801394.1"/>
    </source>
</evidence>
<evidence type="ECO:0000313" key="4">
    <source>
        <dbReference type="Proteomes" id="UP001189429"/>
    </source>
</evidence>